<dbReference type="PANTHER" id="PTHR47065">
    <property type="entry name" value="EF-HAND CALCIUM-BINDING DOMAIN-CONTAINING PROTEIN 9"/>
    <property type="match status" value="1"/>
</dbReference>
<protein>
    <recommendedName>
        <fullName evidence="1">EF-hand domain-containing protein</fullName>
    </recommendedName>
</protein>
<evidence type="ECO:0000259" key="1">
    <source>
        <dbReference type="PROSITE" id="PS50222"/>
    </source>
</evidence>
<sequence length="203" mass="23850">MKFLEVTNCYLGSVVEEIKNDRSFSLLTVKNTRLVLEYFNYLDVHRKGKLNDIQFCQFLKQVTNLDKRQILLVMDMLDQQATGYIGFQEFYLLVCILIALKDRVEKQFIFRHSKLVFEMMDEDGGGTISADEFGQYGFLFNLKDHSVRDIFFEFDVSGDEELDYKEFKMFAMACIDKKKELDDKKKEKLLKGMNEQDGIKTLS</sequence>
<dbReference type="InterPro" id="IPR011992">
    <property type="entry name" value="EF-hand-dom_pair"/>
</dbReference>
<accession>A0ABP0FYI9</accession>
<dbReference type="InterPro" id="IPR042798">
    <property type="entry name" value="EFCAB9"/>
</dbReference>
<dbReference type="Gene3D" id="1.10.238.10">
    <property type="entry name" value="EF-hand"/>
    <property type="match status" value="2"/>
</dbReference>
<dbReference type="EMBL" id="CAWYQH010000097">
    <property type="protein sequence ID" value="CAK8683489.1"/>
    <property type="molecule type" value="Genomic_DNA"/>
</dbReference>
<reference evidence="2 3" key="1">
    <citation type="submission" date="2024-02" db="EMBL/GenBank/DDBJ databases">
        <authorList>
            <person name="Daric V."/>
            <person name="Darras S."/>
        </authorList>
    </citation>
    <scope>NUCLEOTIDE SEQUENCE [LARGE SCALE GENOMIC DNA]</scope>
</reference>
<gene>
    <name evidence="2" type="ORF">CVLEPA_LOCUS14558</name>
</gene>
<feature type="domain" description="EF-hand" evidence="1">
    <location>
        <begin position="142"/>
        <end position="177"/>
    </location>
</feature>
<evidence type="ECO:0000313" key="3">
    <source>
        <dbReference type="Proteomes" id="UP001642483"/>
    </source>
</evidence>
<name>A0ABP0FYI9_CLALP</name>
<organism evidence="2 3">
    <name type="scientific">Clavelina lepadiformis</name>
    <name type="common">Light-bulb sea squirt</name>
    <name type="synonym">Ascidia lepadiformis</name>
    <dbReference type="NCBI Taxonomy" id="159417"/>
    <lineage>
        <taxon>Eukaryota</taxon>
        <taxon>Metazoa</taxon>
        <taxon>Chordata</taxon>
        <taxon>Tunicata</taxon>
        <taxon>Ascidiacea</taxon>
        <taxon>Aplousobranchia</taxon>
        <taxon>Clavelinidae</taxon>
        <taxon>Clavelina</taxon>
    </lineage>
</organism>
<keyword evidence="3" id="KW-1185">Reference proteome</keyword>
<dbReference type="SMART" id="SM00054">
    <property type="entry name" value="EFh"/>
    <property type="match status" value="3"/>
</dbReference>
<dbReference type="PROSITE" id="PS50222">
    <property type="entry name" value="EF_HAND_2"/>
    <property type="match status" value="1"/>
</dbReference>
<dbReference type="Proteomes" id="UP001642483">
    <property type="component" value="Unassembled WGS sequence"/>
</dbReference>
<evidence type="ECO:0000313" key="2">
    <source>
        <dbReference type="EMBL" id="CAK8683489.1"/>
    </source>
</evidence>
<proteinExistence type="predicted"/>
<dbReference type="SUPFAM" id="SSF47473">
    <property type="entry name" value="EF-hand"/>
    <property type="match status" value="1"/>
</dbReference>
<dbReference type="PANTHER" id="PTHR47065:SF1">
    <property type="entry name" value="EF-HAND CALCIUM-BINDING DOMAIN-CONTAINING PROTEIN 9"/>
    <property type="match status" value="1"/>
</dbReference>
<comment type="caution">
    <text evidence="2">The sequence shown here is derived from an EMBL/GenBank/DDBJ whole genome shotgun (WGS) entry which is preliminary data.</text>
</comment>
<dbReference type="InterPro" id="IPR002048">
    <property type="entry name" value="EF_hand_dom"/>
</dbReference>